<dbReference type="AlphaFoldDB" id="A0A1J5QM42"/>
<dbReference type="EMBL" id="MLJW01000620">
    <property type="protein sequence ID" value="OIQ84402.1"/>
    <property type="molecule type" value="Genomic_DNA"/>
</dbReference>
<evidence type="ECO:0000313" key="1">
    <source>
        <dbReference type="EMBL" id="OIQ84402.1"/>
    </source>
</evidence>
<proteinExistence type="predicted"/>
<sequence>MSALSRTSSTALEPVRAALRAHAERESAQVWASAEAQVVELRESAHRECARIRADAAAEGAAVARGSAALRSARTRREAHEMVLTRQEEVYAALVAAVGEAASALRADPRYPELRDRLTERARELLGPQAVVTESPVGGIVAHEGSRRLDLSLPTIAETTLGMMAPEVSTLWTS</sequence>
<protein>
    <submittedName>
        <fullName evidence="1">V-type proton ATPase subunit E</fullName>
    </submittedName>
</protein>
<accession>A0A1J5QM42</accession>
<name>A0A1J5QM42_9ZZZZ</name>
<organism evidence="1">
    <name type="scientific">mine drainage metagenome</name>
    <dbReference type="NCBI Taxonomy" id="410659"/>
    <lineage>
        <taxon>unclassified sequences</taxon>
        <taxon>metagenomes</taxon>
        <taxon>ecological metagenomes</taxon>
    </lineage>
</organism>
<comment type="caution">
    <text evidence="1">The sequence shown here is derived from an EMBL/GenBank/DDBJ whole genome shotgun (WGS) entry which is preliminary data.</text>
</comment>
<gene>
    <name evidence="1" type="primary">atpE_17</name>
    <name evidence="1" type="ORF">GALL_337790</name>
</gene>
<reference evidence="1" key="1">
    <citation type="submission" date="2016-10" db="EMBL/GenBank/DDBJ databases">
        <title>Sequence of Gallionella enrichment culture.</title>
        <authorList>
            <person name="Poehlein A."/>
            <person name="Muehling M."/>
            <person name="Daniel R."/>
        </authorList>
    </citation>
    <scope>NUCLEOTIDE SEQUENCE</scope>
</reference>